<dbReference type="Pfam" id="PF02534">
    <property type="entry name" value="T4SS-DNA_transf"/>
    <property type="match status" value="1"/>
</dbReference>
<dbReference type="AlphaFoldDB" id="A0A1X0VCY1"/>
<comment type="similarity">
    <text evidence="2">Belongs to the VirD4/TraG family.</text>
</comment>
<dbReference type="STRING" id="33968.BMS77_07745"/>
<feature type="transmembrane region" description="Helical" evidence="7">
    <location>
        <begin position="27"/>
        <end position="51"/>
    </location>
</feature>
<dbReference type="PANTHER" id="PTHR37937">
    <property type="entry name" value="CONJUGATIVE TRANSFER: DNA TRANSPORT"/>
    <property type="match status" value="1"/>
</dbReference>
<evidence type="ECO:0000256" key="7">
    <source>
        <dbReference type="SAM" id="Phobius"/>
    </source>
</evidence>
<accession>A0A1X0VCY1</accession>
<evidence type="ECO:0000313" key="10">
    <source>
        <dbReference type="Proteomes" id="UP000192288"/>
    </source>
</evidence>
<dbReference type="PANTHER" id="PTHR37937:SF1">
    <property type="entry name" value="CONJUGATIVE TRANSFER: DNA TRANSPORT"/>
    <property type="match status" value="1"/>
</dbReference>
<feature type="transmembrane region" description="Helical" evidence="7">
    <location>
        <begin position="176"/>
        <end position="194"/>
    </location>
</feature>
<feature type="domain" description="TraD/TraG TraM recognition site" evidence="8">
    <location>
        <begin position="656"/>
        <end position="772"/>
    </location>
</feature>
<dbReference type="InterPro" id="IPR003688">
    <property type="entry name" value="TraG/VirD4"/>
</dbReference>
<organism evidence="9 10">
    <name type="scientific">Leuconostoc pseudomesenteroides</name>
    <dbReference type="NCBI Taxonomy" id="33968"/>
    <lineage>
        <taxon>Bacteria</taxon>
        <taxon>Bacillati</taxon>
        <taxon>Bacillota</taxon>
        <taxon>Bacilli</taxon>
        <taxon>Lactobacillales</taxon>
        <taxon>Lactobacillaceae</taxon>
        <taxon>Leuconostoc</taxon>
    </lineage>
</organism>
<proteinExistence type="inferred from homology"/>
<dbReference type="Proteomes" id="UP000192288">
    <property type="component" value="Unassembled WGS sequence"/>
</dbReference>
<protein>
    <submittedName>
        <fullName evidence="9">Type IV secretion system protein VirD4</fullName>
    </submittedName>
</protein>
<sequence length="1006" mass="116216">MKLFKKDYRAERQFMRESYIRWRGRPWFLWLYGITATIGVIFISLYVTIIVDLLIRVVGPYIQTFKFYMQSGVAQWPEFNDVMNMTATVLNPPNIFTILSRLTLVTSVVLIICLLLLLKKYVFQRIYDWYQLFRDQTRNTNRFAEVREVDKVYKLIPDRNKNFKGRPGQPVLHTHGYTFEFFMIHPFLWAWQWFKRPLGMNSLQFGGIYKKIRPVLLERLPKLFEKQLNVQGGFDGFYWVDTSNTHSKTTGMTRSSKDQMRGYTLIDIIRRAEIKWNIIDTDAKNEDAKMSYKSLRTAGYDVKLLNIMEPSESESWNPLEIAIDYAFDGDWDSANTELRKVVQVIGGSSGEESSHKDIWDSAAESTIQAVMLTVLDIAVRYQDKSMVTISNVLQFINDMNKFTDKEGDGLTKYINNIGKLPRTPARNMIILNAAEYLSATGDTKSSISFSVMNRLNLFASESITRLTTFNTINLTDLGFPRMLKIKFSDRYKGVHVSIHVYESGKKHAIEKDKLTVSQSGTLTYPIHNHLPVSWQIELSLDNDGNSIAMRKQRFTLTGKIVQRKLLNGKIKRDLFSKQPVIQCLVDQIKPQGTAETPGVTLRYSENPMAVFIITPQSNDDFSALASLFISQVFSVNTDIASTITRRKMDSWILYKLNEFSMFPRIPGFTNILTRGLTYGHLVDLYIQTLTQPRLHYSEMETNDINGNTGNWFHILTNDEPTNEALSKQLGEVEVQTESVNSQIGLDRQDRGNRHAQVSKVRLLDAKEISELSPREMITIRTIKRADKKGRSVRPLPIFSTGAYRMPFAYELLGKQYSLDYYTADLNIKAQHNDLKYDDLYHDFVPYFDELDKQVQLEIEEEGAGGNQIDNRQLNTLADDEINNILAKAHQGIETATVQTQQELSDEERYLQWKHDFNPDEPFMTEEQLDNVELRQIVEKSIKMRIPRSNKTEEQNSAVAYLNRGKYLTLSGNNNNGKVLRLLKNEPAYMWEIYKQLKAETTQGEVE</sequence>
<dbReference type="EMBL" id="MPLS01000025">
    <property type="protein sequence ID" value="ORI97436.1"/>
    <property type="molecule type" value="Genomic_DNA"/>
</dbReference>
<dbReference type="InterPro" id="IPR051539">
    <property type="entry name" value="T4SS-coupling_protein"/>
</dbReference>
<dbReference type="SUPFAM" id="SSF52540">
    <property type="entry name" value="P-loop containing nucleoside triphosphate hydrolases"/>
    <property type="match status" value="1"/>
</dbReference>
<evidence type="ECO:0000256" key="6">
    <source>
        <dbReference type="ARBA" id="ARBA00023136"/>
    </source>
</evidence>
<evidence type="ECO:0000313" key="9">
    <source>
        <dbReference type="EMBL" id="ORI97436.1"/>
    </source>
</evidence>
<dbReference type="Pfam" id="PF12696">
    <property type="entry name" value="TraG-D_C"/>
    <property type="match status" value="1"/>
</dbReference>
<keyword evidence="4 7" id="KW-0812">Transmembrane</keyword>
<comment type="subcellular location">
    <subcellularLocation>
        <location evidence="1">Cell membrane</location>
        <topology evidence="1">Multi-pass membrane protein</topology>
    </subcellularLocation>
</comment>
<evidence type="ECO:0000256" key="2">
    <source>
        <dbReference type="ARBA" id="ARBA00008806"/>
    </source>
</evidence>
<evidence type="ECO:0000256" key="3">
    <source>
        <dbReference type="ARBA" id="ARBA00022475"/>
    </source>
</evidence>
<name>A0A1X0VCY1_LEUPS</name>
<dbReference type="InterPro" id="IPR027417">
    <property type="entry name" value="P-loop_NTPase"/>
</dbReference>
<comment type="caution">
    <text evidence="9">The sequence shown here is derived from an EMBL/GenBank/DDBJ whole genome shotgun (WGS) entry which is preliminary data.</text>
</comment>
<feature type="transmembrane region" description="Helical" evidence="7">
    <location>
        <begin position="95"/>
        <end position="118"/>
    </location>
</feature>
<dbReference type="Gene3D" id="3.40.50.300">
    <property type="entry name" value="P-loop containing nucleotide triphosphate hydrolases"/>
    <property type="match status" value="1"/>
</dbReference>
<dbReference type="CDD" id="cd01127">
    <property type="entry name" value="TrwB_TraG_TraD_VirD4"/>
    <property type="match status" value="1"/>
</dbReference>
<keyword evidence="6 7" id="KW-0472">Membrane</keyword>
<gene>
    <name evidence="9" type="ORF">BMR96_07150</name>
</gene>
<dbReference type="RefSeq" id="WP_080519442.1">
    <property type="nucleotide sequence ID" value="NZ_MPLS01000025.1"/>
</dbReference>
<evidence type="ECO:0000256" key="4">
    <source>
        <dbReference type="ARBA" id="ARBA00022692"/>
    </source>
</evidence>
<evidence type="ECO:0000259" key="8">
    <source>
        <dbReference type="Pfam" id="PF12696"/>
    </source>
</evidence>
<evidence type="ECO:0000256" key="1">
    <source>
        <dbReference type="ARBA" id="ARBA00004651"/>
    </source>
</evidence>
<keyword evidence="5 7" id="KW-1133">Transmembrane helix</keyword>
<reference evidence="9 10" key="1">
    <citation type="journal article" date="2017" name="Front. Microbiol.">
        <title>Genomic Characterization of Dairy Associated Leuconostoc Species and Diversity of Leuconostocs in Undefined Mixed Mesophilic Starter Cultures.</title>
        <authorList>
            <person name="Frantzen C.A."/>
            <person name="Kot W."/>
            <person name="Pedersen T.B."/>
            <person name="Ardo Y.M."/>
            <person name="Broadbent J.R."/>
            <person name="Neve H."/>
            <person name="Hansen L.H."/>
            <person name="Dal Bello F."/>
            <person name="Ostlie H.M."/>
            <person name="Kleppen H.P."/>
            <person name="Vogensen F.K."/>
            <person name="Holo H."/>
        </authorList>
    </citation>
    <scope>NUCLEOTIDE SEQUENCE [LARGE SCALE GENOMIC DNA]</scope>
    <source>
        <strain evidence="9 10">LMGCF08</strain>
    </source>
</reference>
<dbReference type="eggNOG" id="COG3505">
    <property type="taxonomic scope" value="Bacteria"/>
</dbReference>
<dbReference type="InterPro" id="IPR032689">
    <property type="entry name" value="TraG-D_C"/>
</dbReference>
<dbReference type="GO" id="GO:0005886">
    <property type="term" value="C:plasma membrane"/>
    <property type="evidence" value="ECO:0007669"/>
    <property type="project" value="UniProtKB-SubCell"/>
</dbReference>
<evidence type="ECO:0000256" key="5">
    <source>
        <dbReference type="ARBA" id="ARBA00022989"/>
    </source>
</evidence>
<keyword evidence="3" id="KW-1003">Cell membrane</keyword>